<feature type="domain" description="Pre-mRNA-splicing helicase BRR2-like plug" evidence="3">
    <location>
        <begin position="110"/>
        <end position="136"/>
    </location>
</feature>
<dbReference type="Proteomes" id="UP000218811">
    <property type="component" value="Unassembled WGS sequence"/>
</dbReference>
<evidence type="ECO:0000259" key="3">
    <source>
        <dbReference type="Pfam" id="PF21188"/>
    </source>
</evidence>
<dbReference type="STRING" id="742152.A0A2H3JMY3"/>
<dbReference type="OrthoDB" id="5575at2759"/>
<dbReference type="EMBL" id="KB467920">
    <property type="protein sequence ID" value="PCH37367.1"/>
    <property type="molecule type" value="Genomic_DNA"/>
</dbReference>
<dbReference type="InterPro" id="IPR041094">
    <property type="entry name" value="Brr2_helicase_PWI"/>
</dbReference>
<dbReference type="InterPro" id="IPR048863">
    <property type="entry name" value="BRR2_plug"/>
</dbReference>
<protein>
    <submittedName>
        <fullName evidence="4">Uncharacterized protein</fullName>
    </submittedName>
</protein>
<accession>A0A2H3JMY3</accession>
<organism evidence="4 5">
    <name type="scientific">Wolfiporia cocos (strain MD-104)</name>
    <name type="common">Brown rot fungus</name>
    <dbReference type="NCBI Taxonomy" id="742152"/>
    <lineage>
        <taxon>Eukaryota</taxon>
        <taxon>Fungi</taxon>
        <taxon>Dikarya</taxon>
        <taxon>Basidiomycota</taxon>
        <taxon>Agaricomycotina</taxon>
        <taxon>Agaricomycetes</taxon>
        <taxon>Polyporales</taxon>
        <taxon>Phaeolaceae</taxon>
        <taxon>Wolfiporia</taxon>
    </lineage>
</organism>
<gene>
    <name evidence="4" type="ORF">WOLCODRAFT_158093</name>
</gene>
<feature type="compositionally biased region" description="Basic and acidic residues" evidence="1">
    <location>
        <begin position="45"/>
        <end position="68"/>
    </location>
</feature>
<name>A0A2H3JMY3_WOLCO</name>
<feature type="compositionally biased region" description="Basic and acidic residues" evidence="1">
    <location>
        <begin position="194"/>
        <end position="209"/>
    </location>
</feature>
<evidence type="ECO:0000259" key="2">
    <source>
        <dbReference type="Pfam" id="PF18149"/>
    </source>
</evidence>
<dbReference type="SUPFAM" id="SSF53098">
    <property type="entry name" value="Ribonuclease H-like"/>
    <property type="match status" value="1"/>
</dbReference>
<evidence type="ECO:0000313" key="5">
    <source>
        <dbReference type="Proteomes" id="UP000218811"/>
    </source>
</evidence>
<feature type="region of interest" description="Disordered" evidence="1">
    <location>
        <begin position="26"/>
        <end position="83"/>
    </location>
</feature>
<evidence type="ECO:0000256" key="1">
    <source>
        <dbReference type="SAM" id="MobiDB-lite"/>
    </source>
</evidence>
<feature type="domain" description="Brr2 N-terminal helicase PWI" evidence="2">
    <location>
        <begin position="213"/>
        <end position="293"/>
    </location>
</feature>
<evidence type="ECO:0000313" key="4">
    <source>
        <dbReference type="EMBL" id="PCH37367.1"/>
    </source>
</evidence>
<reference evidence="4 5" key="1">
    <citation type="journal article" date="2012" name="Science">
        <title>The Paleozoic origin of enzymatic lignin decomposition reconstructed from 31 fungal genomes.</title>
        <authorList>
            <person name="Floudas D."/>
            <person name="Binder M."/>
            <person name="Riley R."/>
            <person name="Barry K."/>
            <person name="Blanchette R.A."/>
            <person name="Henrissat B."/>
            <person name="Martinez A.T."/>
            <person name="Otillar R."/>
            <person name="Spatafora J.W."/>
            <person name="Yadav J.S."/>
            <person name="Aerts A."/>
            <person name="Benoit I."/>
            <person name="Boyd A."/>
            <person name="Carlson A."/>
            <person name="Copeland A."/>
            <person name="Coutinho P.M."/>
            <person name="de Vries R.P."/>
            <person name="Ferreira P."/>
            <person name="Findley K."/>
            <person name="Foster B."/>
            <person name="Gaskell J."/>
            <person name="Glotzer D."/>
            <person name="Gorecki P."/>
            <person name="Heitman J."/>
            <person name="Hesse C."/>
            <person name="Hori C."/>
            <person name="Igarashi K."/>
            <person name="Jurgens J.A."/>
            <person name="Kallen N."/>
            <person name="Kersten P."/>
            <person name="Kohler A."/>
            <person name="Kuees U."/>
            <person name="Kumar T.K.A."/>
            <person name="Kuo A."/>
            <person name="LaButti K."/>
            <person name="Larrondo L.F."/>
            <person name="Lindquist E."/>
            <person name="Ling A."/>
            <person name="Lombard V."/>
            <person name="Lucas S."/>
            <person name="Lundell T."/>
            <person name="Martin R."/>
            <person name="McLaughlin D.J."/>
            <person name="Morgenstern I."/>
            <person name="Morin E."/>
            <person name="Murat C."/>
            <person name="Nagy L.G."/>
            <person name="Nolan M."/>
            <person name="Ohm R.A."/>
            <person name="Patyshakuliyeva A."/>
            <person name="Rokas A."/>
            <person name="Ruiz-Duenas F.J."/>
            <person name="Sabat G."/>
            <person name="Salamov A."/>
            <person name="Samejima M."/>
            <person name="Schmutz J."/>
            <person name="Slot J.C."/>
            <person name="St John F."/>
            <person name="Stenlid J."/>
            <person name="Sun H."/>
            <person name="Sun S."/>
            <person name="Syed K."/>
            <person name="Tsang A."/>
            <person name="Wiebenga A."/>
            <person name="Young D."/>
            <person name="Pisabarro A."/>
            <person name="Eastwood D.C."/>
            <person name="Martin F."/>
            <person name="Cullen D."/>
            <person name="Grigoriev I.V."/>
            <person name="Hibbett D.S."/>
        </authorList>
    </citation>
    <scope>NUCLEOTIDE SEQUENCE [LARGE SCALE GENOMIC DNA]</scope>
    <source>
        <strain evidence="4 5">MD-104</strain>
    </source>
</reference>
<dbReference type="Pfam" id="PF18149">
    <property type="entry name" value="Helicase_PWI"/>
    <property type="match status" value="1"/>
</dbReference>
<sequence length="416" mass="46299">MSAKQDLSSYSYAASSSLVLTADRSALLRRDKEPNGTPTSLAGRIDPREMGSRDLEEKKKKATDKQDTSGRQPKRRVEATGFGSLDIIDATQDVEGLTHHPRTAGTHEVHDVIHSAADTILETLKNENMKDFDKKEIEEVKITDYGAEDEMQVDAHLERKDAEIDEEMDVAVVFDEEEEGFEIRDELDEENEEAEKTGEAPSSHSKEMRNSLLGRQVSDVYPDPVTATEKATAVLSILGSEPNLRDCKNQLMELFEYQSFHIITKFLKTRDVIVWCTKLIRTDADERTNVKVEKGLAKAWTDVMDVDEKPKVGIPKTATVLCAPTGAGKTNISTLTAAHDTTDDTGQMHSVIFRQAIDAALQTRPNLCIIMLHWCPGHSNITGNTRTDNLARSVVTLPTSIPLTLPWLRERARIGT</sequence>
<feature type="region of interest" description="Disordered" evidence="1">
    <location>
        <begin position="185"/>
        <end position="209"/>
    </location>
</feature>
<proteinExistence type="predicted"/>
<dbReference type="Pfam" id="PF21188">
    <property type="entry name" value="BRR2_plug"/>
    <property type="match status" value="1"/>
</dbReference>
<dbReference type="AlphaFoldDB" id="A0A2H3JMY3"/>
<keyword evidence="5" id="KW-1185">Reference proteome</keyword>
<dbReference type="InterPro" id="IPR012337">
    <property type="entry name" value="RNaseH-like_sf"/>
</dbReference>